<comment type="similarity">
    <text evidence="6">Belongs to the TPP enzyme family. MenD subfamily.</text>
</comment>
<feature type="domain" description="Thiamine pyrophosphate enzyme N-terminal TPP-binding" evidence="7">
    <location>
        <begin position="12"/>
        <end position="123"/>
    </location>
</feature>
<accession>A0A1I3PXD9</accession>
<dbReference type="EC" id="2.2.1.9" evidence="6"/>
<comment type="function">
    <text evidence="6">Catalyzes the thiamine diphosphate-dependent decarboxylation of 2-oxoglutarate and the subsequent addition of the resulting succinic semialdehyde-thiamine pyrophosphate anion to isochorismate to yield 2-succinyl-5-enolpyruvyl-6-hydroxy-3-cyclohexene-1-carboxylate (SEPHCHC).</text>
</comment>
<evidence type="ECO:0000256" key="4">
    <source>
        <dbReference type="ARBA" id="ARBA00023052"/>
    </source>
</evidence>
<evidence type="ECO:0000259" key="7">
    <source>
        <dbReference type="Pfam" id="PF02776"/>
    </source>
</evidence>
<dbReference type="AlphaFoldDB" id="A0A1I3PXD9"/>
<dbReference type="SUPFAM" id="SSF52518">
    <property type="entry name" value="Thiamin diphosphate-binding fold (THDP-binding)"/>
    <property type="match status" value="2"/>
</dbReference>
<dbReference type="GO" id="GO:0030976">
    <property type="term" value="F:thiamine pyrophosphate binding"/>
    <property type="evidence" value="ECO:0007669"/>
    <property type="project" value="UniProtKB-UniRule"/>
</dbReference>
<dbReference type="GO" id="GO:0070204">
    <property type="term" value="F:2-succinyl-5-enolpyruvyl-6-hydroxy-3-cyclohexene-1-carboxylic-acid synthase activity"/>
    <property type="evidence" value="ECO:0007669"/>
    <property type="project" value="UniProtKB-UniRule"/>
</dbReference>
<proteinExistence type="inferred from homology"/>
<dbReference type="UniPathway" id="UPA01057">
    <property type="reaction ID" value="UER00164"/>
</dbReference>
<organism evidence="8 9">
    <name type="scientific">Paraburkholderia megapolitana</name>
    <dbReference type="NCBI Taxonomy" id="420953"/>
    <lineage>
        <taxon>Bacteria</taxon>
        <taxon>Pseudomonadati</taxon>
        <taxon>Pseudomonadota</taxon>
        <taxon>Betaproteobacteria</taxon>
        <taxon>Burkholderiales</taxon>
        <taxon>Burkholderiaceae</taxon>
        <taxon>Paraburkholderia</taxon>
    </lineage>
</organism>
<dbReference type="STRING" id="420953.SAMN05192543_10696"/>
<dbReference type="RefSeq" id="WP_091015023.1">
    <property type="nucleotide sequence ID" value="NZ_CP041743.1"/>
</dbReference>
<dbReference type="Pfam" id="PF02776">
    <property type="entry name" value="TPP_enzyme_N"/>
    <property type="match status" value="1"/>
</dbReference>
<keyword evidence="6" id="KW-0474">Menaquinone biosynthesis</keyword>
<evidence type="ECO:0000256" key="1">
    <source>
        <dbReference type="ARBA" id="ARBA00022679"/>
    </source>
</evidence>
<evidence type="ECO:0000256" key="2">
    <source>
        <dbReference type="ARBA" id="ARBA00022723"/>
    </source>
</evidence>
<dbReference type="Gene3D" id="3.40.50.970">
    <property type="match status" value="2"/>
</dbReference>
<dbReference type="Proteomes" id="UP000199548">
    <property type="component" value="Unassembled WGS sequence"/>
</dbReference>
<protein>
    <recommendedName>
        <fullName evidence="6">2-succinyl-5-enolpyruvyl-6-hydroxy-3-cyclohexene-1-carboxylate synthase</fullName>
        <shortName evidence="6">SEPHCHC synthase</shortName>
        <ecNumber evidence="6">2.2.1.9</ecNumber>
    </recommendedName>
    <alternativeName>
        <fullName evidence="6">Menaquinone biosynthesis protein MenD</fullName>
    </alternativeName>
</protein>
<keyword evidence="1 6" id="KW-0808">Transferase</keyword>
<dbReference type="Gene3D" id="3.40.50.1220">
    <property type="entry name" value="TPP-binding domain"/>
    <property type="match status" value="1"/>
</dbReference>
<dbReference type="EMBL" id="FOQU01000006">
    <property type="protein sequence ID" value="SFJ25596.1"/>
    <property type="molecule type" value="Genomic_DNA"/>
</dbReference>
<dbReference type="GO" id="GO:0030145">
    <property type="term" value="F:manganese ion binding"/>
    <property type="evidence" value="ECO:0007669"/>
    <property type="project" value="UniProtKB-UniRule"/>
</dbReference>
<keyword evidence="2 6" id="KW-0479">Metal-binding</keyword>
<evidence type="ECO:0000313" key="8">
    <source>
        <dbReference type="EMBL" id="SFJ25596.1"/>
    </source>
</evidence>
<comment type="cofactor">
    <cofactor evidence="6">
        <name>Mg(2+)</name>
        <dbReference type="ChEBI" id="CHEBI:18420"/>
    </cofactor>
    <cofactor evidence="6">
        <name>Mn(2+)</name>
        <dbReference type="ChEBI" id="CHEBI:29035"/>
    </cofactor>
</comment>
<comment type="pathway">
    <text evidence="6">Quinol/quinone metabolism; 1,4-dihydroxy-2-naphthoate biosynthesis; 1,4-dihydroxy-2-naphthoate from chorismate: step 2/7.</text>
</comment>
<gene>
    <name evidence="6" type="primary">menD</name>
    <name evidence="8" type="ORF">SAMN05192543_10696</name>
</gene>
<comment type="catalytic activity">
    <reaction evidence="6">
        <text>isochorismate + 2-oxoglutarate + H(+) = 5-enolpyruvoyl-6-hydroxy-2-succinyl-cyclohex-3-ene-1-carboxylate + CO2</text>
        <dbReference type="Rhea" id="RHEA:25593"/>
        <dbReference type="ChEBI" id="CHEBI:15378"/>
        <dbReference type="ChEBI" id="CHEBI:16526"/>
        <dbReference type="ChEBI" id="CHEBI:16810"/>
        <dbReference type="ChEBI" id="CHEBI:29780"/>
        <dbReference type="ChEBI" id="CHEBI:58818"/>
        <dbReference type="EC" id="2.2.1.9"/>
    </reaction>
</comment>
<keyword evidence="9" id="KW-1185">Reference proteome</keyword>
<dbReference type="UniPathway" id="UPA00079"/>
<dbReference type="GO" id="GO:0000287">
    <property type="term" value="F:magnesium ion binding"/>
    <property type="evidence" value="ECO:0007669"/>
    <property type="project" value="UniProtKB-UniRule"/>
</dbReference>
<keyword evidence="3 6" id="KW-0460">Magnesium</keyword>
<name>A0A1I3PXD9_9BURK</name>
<dbReference type="NCBIfam" id="TIGR00173">
    <property type="entry name" value="menD"/>
    <property type="match status" value="1"/>
</dbReference>
<comment type="pathway">
    <text evidence="6">Quinol/quinone metabolism; menaquinone biosynthesis.</text>
</comment>
<reference evidence="8 9" key="1">
    <citation type="submission" date="2016-10" db="EMBL/GenBank/DDBJ databases">
        <authorList>
            <person name="de Groot N.N."/>
        </authorList>
    </citation>
    <scope>NUCLEOTIDE SEQUENCE [LARGE SCALE GENOMIC DNA]</scope>
    <source>
        <strain evidence="8 9">LMG 23650</strain>
    </source>
</reference>
<evidence type="ECO:0000256" key="5">
    <source>
        <dbReference type="ARBA" id="ARBA00023211"/>
    </source>
</evidence>
<evidence type="ECO:0000256" key="3">
    <source>
        <dbReference type="ARBA" id="ARBA00022842"/>
    </source>
</evidence>
<keyword evidence="5 6" id="KW-0464">Manganese</keyword>
<dbReference type="InterPro" id="IPR029061">
    <property type="entry name" value="THDP-binding"/>
</dbReference>
<dbReference type="GO" id="GO:0009234">
    <property type="term" value="P:menaquinone biosynthetic process"/>
    <property type="evidence" value="ECO:0007669"/>
    <property type="project" value="UniProtKB-UniRule"/>
</dbReference>
<dbReference type="PIRSF" id="PIRSF004983">
    <property type="entry name" value="MenD"/>
    <property type="match status" value="1"/>
</dbReference>
<dbReference type="InterPro" id="IPR004433">
    <property type="entry name" value="MenaQ_synth_MenD"/>
</dbReference>
<evidence type="ECO:0000313" key="9">
    <source>
        <dbReference type="Proteomes" id="UP000199548"/>
    </source>
</evidence>
<keyword evidence="4 6" id="KW-0786">Thiamine pyrophosphate</keyword>
<sequence>MSLQNRNTAWVHAIIDELSRAGVRQAVVCAGGRSFALIAGIAASDWEIAHVQTDERAAGFLALGLAKATQRPVVVAVTSGSSVGNLLPALIEADSTDVPVIVLTADRPKGGQKSGMPQTTNQIGLCAAVVRAALDLDNPTDSSQDIEALRGKIAGLLPHLIGDRKGPVQINIPMAGKLSSADPTPNWEPPALSDLARHGRFNATGTPLPIRDVAITQPHATDWDGLIARLGLRPGMKGLVVAASDCPLTPSAAAKLSKQLGFPLLADALSGLRRPGMPNLLTTADILVAVEKEQPDLVIRLGGLPVSQYMQNWLSTLSAPVLRIDRKHIEADFLTPRFELLQNPDEADLERLAASLGRGDENWLEQWVSRDVVVRNGLNEALAALPWGECQAVATVLAADGYDLLHVANSMTTRHTNLLLEAHDLQVYSNRGVVGIDGTNSTFIGELHGSQSRGLLLIGDQTFLHDLSGLEASRIAGLRGTICVTNNSGASLFDVLGLGLEKTLPDYTRLVRNPPGYRIGPAAAAFGLQHVRCESLQALQQALADAKSAEGLQVIEMVVPADSLRRDIVPLYTAAMSALQVPVAAV</sequence>
<dbReference type="PANTHER" id="PTHR42916">
    <property type="entry name" value="2-SUCCINYL-5-ENOLPYRUVYL-6-HYDROXY-3-CYCLOHEXENE-1-CARBOXYLATE SYNTHASE"/>
    <property type="match status" value="1"/>
</dbReference>
<dbReference type="HAMAP" id="MF_01659">
    <property type="entry name" value="MenD"/>
    <property type="match status" value="1"/>
</dbReference>
<comment type="subunit">
    <text evidence="6">Homodimer.</text>
</comment>
<comment type="cofactor">
    <cofactor evidence="6">
        <name>thiamine diphosphate</name>
        <dbReference type="ChEBI" id="CHEBI:58937"/>
    </cofactor>
    <text evidence="6">Binds 1 thiamine pyrophosphate per subunit.</text>
</comment>
<evidence type="ECO:0000256" key="6">
    <source>
        <dbReference type="HAMAP-Rule" id="MF_01659"/>
    </source>
</evidence>
<dbReference type="PANTHER" id="PTHR42916:SF1">
    <property type="entry name" value="PROTEIN PHYLLO, CHLOROPLASTIC"/>
    <property type="match status" value="1"/>
</dbReference>
<dbReference type="InterPro" id="IPR012001">
    <property type="entry name" value="Thiamin_PyroP_enz_TPP-bd_dom"/>
</dbReference>
<dbReference type="OrthoDB" id="9791859at2"/>